<dbReference type="AlphaFoldDB" id="G0LF88"/>
<dbReference type="InterPro" id="IPR004087">
    <property type="entry name" value="KH_dom"/>
</dbReference>
<dbReference type="GO" id="GO:0003723">
    <property type="term" value="F:RNA binding"/>
    <property type="evidence" value="ECO:0007669"/>
    <property type="project" value="UniProtKB-UniRule"/>
</dbReference>
<dbReference type="PROSITE" id="PS50084">
    <property type="entry name" value="KH_TYPE_1"/>
    <property type="match status" value="1"/>
</dbReference>
<dbReference type="GO" id="GO:0006353">
    <property type="term" value="P:DNA-templated transcription termination"/>
    <property type="evidence" value="ECO:0007669"/>
    <property type="project" value="UniProtKB-UniRule"/>
</dbReference>
<sequence length="140" mass="15208">MRITLSDEARQYIAYFESATDATVRDCLLFDERVVLLIAAGEMGTAIGPGGKHVRAVEDDIGTTVELVEDAETARAFVENALAPAAVRHVTISEQGGECVAYVEIPDPDRGIAIGADGKNIHTARKLVRRHYEIDDIQLT</sequence>
<comment type="similarity">
    <text evidence="6">Belongs to the NusA family.</text>
</comment>
<dbReference type="RefSeq" id="WP_011572586.1">
    <property type="nucleotide sequence ID" value="NC_017459.1"/>
</dbReference>
<protein>
    <recommendedName>
        <fullName evidence="6">Probable transcription termination protein NusA</fullName>
    </recommendedName>
</protein>
<evidence type="ECO:0000256" key="3">
    <source>
        <dbReference type="ARBA" id="ARBA00022884"/>
    </source>
</evidence>
<keyword evidence="2 6" id="KW-0963">Cytoplasm</keyword>
<dbReference type="GO" id="GO:0003746">
    <property type="term" value="F:translation elongation factor activity"/>
    <property type="evidence" value="ECO:0007669"/>
    <property type="project" value="UniProtKB-KW"/>
</dbReference>
<dbReference type="SMART" id="SM00322">
    <property type="entry name" value="KH"/>
    <property type="match status" value="1"/>
</dbReference>
<evidence type="ECO:0000256" key="2">
    <source>
        <dbReference type="ARBA" id="ARBA00022490"/>
    </source>
</evidence>
<dbReference type="GO" id="GO:0031564">
    <property type="term" value="P:transcription antitermination"/>
    <property type="evidence" value="ECO:0007669"/>
    <property type="project" value="InterPro"/>
</dbReference>
<feature type="domain" description="K Homology" evidence="8">
    <location>
        <begin position="30"/>
        <end position="133"/>
    </location>
</feature>
<proteinExistence type="inferred from homology"/>
<dbReference type="OrthoDB" id="4116at2157"/>
<keyword evidence="1 6" id="KW-0806">Transcription termination</keyword>
<evidence type="ECO:0000256" key="4">
    <source>
        <dbReference type="ARBA" id="ARBA00023015"/>
    </source>
</evidence>
<dbReference type="SUPFAM" id="SSF54814">
    <property type="entry name" value="Prokaryotic type KH domain (KH-domain type II)"/>
    <property type="match status" value="2"/>
</dbReference>
<dbReference type="InterPro" id="IPR030842">
    <property type="entry name" value="TF_NusA_bacterial"/>
</dbReference>
<dbReference type="InterPro" id="IPR004044">
    <property type="entry name" value="KH_dom_type_2"/>
</dbReference>
<dbReference type="Proteomes" id="UP000007954">
    <property type="component" value="Chromosome"/>
</dbReference>
<dbReference type="Pfam" id="PF26594">
    <property type="entry name" value="KH_NusA_2nd"/>
    <property type="match status" value="1"/>
</dbReference>
<keyword evidence="4 6" id="KW-0805">Transcription regulation</keyword>
<evidence type="ECO:0000259" key="8">
    <source>
        <dbReference type="SMART" id="SM00322"/>
    </source>
</evidence>
<evidence type="ECO:0000256" key="6">
    <source>
        <dbReference type="HAMAP-Rule" id="MF_00945"/>
    </source>
</evidence>
<keyword evidence="9" id="KW-0251">Elongation factor</keyword>
<dbReference type="GO" id="GO:0005829">
    <property type="term" value="C:cytosol"/>
    <property type="evidence" value="ECO:0007669"/>
    <property type="project" value="TreeGrafter"/>
</dbReference>
<dbReference type="EMBL" id="FR746099">
    <property type="protein sequence ID" value="CCC41651.1"/>
    <property type="molecule type" value="Genomic_DNA"/>
</dbReference>
<dbReference type="Pfam" id="PF07650">
    <property type="entry name" value="KH_2"/>
    <property type="match status" value="1"/>
</dbReference>
<gene>
    <name evidence="6 9" type="primary">nusA</name>
    <name evidence="9" type="ordered locus">Hqrw_3918</name>
</gene>
<evidence type="ECO:0000256" key="5">
    <source>
        <dbReference type="ARBA" id="ARBA00023163"/>
    </source>
</evidence>
<evidence type="ECO:0000313" key="10">
    <source>
        <dbReference type="Proteomes" id="UP000007954"/>
    </source>
</evidence>
<name>G0LF88_HALWC</name>
<keyword evidence="3 7" id="KW-0694">RNA-binding</keyword>
<dbReference type="NCBIfam" id="TIGR01952">
    <property type="entry name" value="nusA_arch"/>
    <property type="match status" value="1"/>
</dbReference>
<reference evidence="9 10" key="1">
    <citation type="journal article" date="2011" name="PLoS ONE">
        <title>Haloquadratum walsbyi: limited diversity in a global pond.</title>
        <authorList>
            <person name="Dyall-Smith M."/>
            <person name="Pfeiffer F."/>
            <person name="Klee K."/>
            <person name="Palm P."/>
            <person name="Gross K."/>
            <person name="Schuster S.C."/>
            <person name="Rampp M."/>
            <person name="Oesterhelt D."/>
        </authorList>
    </citation>
    <scope>NUCLEOTIDE SEQUENCE [LARGE SCALE GENOMIC DNA]</scope>
    <source>
        <strain evidence="10">DSM 16854 / JCM 12705 / C23</strain>
    </source>
</reference>
<dbReference type="InterPro" id="IPR015946">
    <property type="entry name" value="KH_dom-like_a/b"/>
</dbReference>
<keyword evidence="5 6" id="KW-0804">Transcription</keyword>
<dbReference type="InterPro" id="IPR058582">
    <property type="entry name" value="KH_NusA_2nd"/>
</dbReference>
<dbReference type="Gene3D" id="3.30.300.20">
    <property type="match status" value="2"/>
</dbReference>
<dbReference type="PANTHER" id="PTHR22648">
    <property type="entry name" value="TRANSCRIPTION TERMINATION FACTOR NUSA"/>
    <property type="match status" value="1"/>
</dbReference>
<dbReference type="InterPro" id="IPR009019">
    <property type="entry name" value="KH_sf_prok-type"/>
</dbReference>
<evidence type="ECO:0000313" key="9">
    <source>
        <dbReference type="EMBL" id="CCC41651.1"/>
    </source>
</evidence>
<evidence type="ECO:0000256" key="1">
    <source>
        <dbReference type="ARBA" id="ARBA00022472"/>
    </source>
</evidence>
<comment type="subcellular location">
    <subcellularLocation>
        <location evidence="6">Cytoplasm</location>
    </subcellularLocation>
</comment>
<dbReference type="HAMAP" id="MF_00945_A">
    <property type="entry name" value="NusA_A"/>
    <property type="match status" value="1"/>
</dbReference>
<dbReference type="InterPro" id="IPR010212">
    <property type="entry name" value="NusA_arc"/>
</dbReference>
<dbReference type="HOGENOM" id="CLU_131906_0_0_2"/>
<keyword evidence="9" id="KW-0648">Protein biosynthesis</keyword>
<comment type="function">
    <text evidence="6">Participates in transcription termination.</text>
</comment>
<accession>G0LF88</accession>
<dbReference type="CDD" id="cd22531">
    <property type="entry name" value="KH-II_NusA_arch_rpt2"/>
    <property type="match status" value="1"/>
</dbReference>
<organism evidence="9 10">
    <name type="scientific">Haloquadratum walsbyi (strain DSM 16854 / JCM 12705 / C23)</name>
    <dbReference type="NCBI Taxonomy" id="768065"/>
    <lineage>
        <taxon>Archaea</taxon>
        <taxon>Methanobacteriati</taxon>
        <taxon>Methanobacteriota</taxon>
        <taxon>Stenosarchaea group</taxon>
        <taxon>Halobacteria</taxon>
        <taxon>Halobacteriales</taxon>
        <taxon>Haloferacaceae</taxon>
        <taxon>Haloquadratum</taxon>
    </lineage>
</organism>
<dbReference type="GeneID" id="12448806"/>
<dbReference type="KEGG" id="hwc:Hqrw_3918"/>
<evidence type="ECO:0000256" key="7">
    <source>
        <dbReference type="PROSITE-ProRule" id="PRU00117"/>
    </source>
</evidence>
<dbReference type="PANTHER" id="PTHR22648:SF0">
    <property type="entry name" value="TRANSCRIPTION TERMINATION_ANTITERMINATION PROTEIN NUSA"/>
    <property type="match status" value="1"/>
</dbReference>